<feature type="compositionally biased region" description="Polar residues" evidence="2">
    <location>
        <begin position="311"/>
        <end position="325"/>
    </location>
</feature>
<reference evidence="4 5" key="1">
    <citation type="journal article" date="2023" name="Sci. Data">
        <title>Genome assembly of the Korean intertidal mud-creeper Batillaria attramentaria.</title>
        <authorList>
            <person name="Patra A.K."/>
            <person name="Ho P.T."/>
            <person name="Jun S."/>
            <person name="Lee S.J."/>
            <person name="Kim Y."/>
            <person name="Won Y.J."/>
        </authorList>
    </citation>
    <scope>NUCLEOTIDE SEQUENCE [LARGE SCALE GENOMIC DNA]</scope>
    <source>
        <strain evidence="4">Wonlab-2016</strain>
    </source>
</reference>
<evidence type="ECO:0000313" key="5">
    <source>
        <dbReference type="Proteomes" id="UP001519460"/>
    </source>
</evidence>
<dbReference type="Pfam" id="PF00610">
    <property type="entry name" value="DEP"/>
    <property type="match status" value="1"/>
</dbReference>
<dbReference type="CDD" id="cd04371">
    <property type="entry name" value="DEP"/>
    <property type="match status" value="1"/>
</dbReference>
<dbReference type="InterPro" id="IPR000591">
    <property type="entry name" value="DEP_dom"/>
</dbReference>
<dbReference type="AlphaFoldDB" id="A0ABD0JCH8"/>
<accession>A0ABD0JCH8</accession>
<feature type="compositionally biased region" description="Basic and acidic residues" evidence="2">
    <location>
        <begin position="407"/>
        <end position="417"/>
    </location>
</feature>
<dbReference type="SMART" id="SM00049">
    <property type="entry name" value="DEP"/>
    <property type="match status" value="1"/>
</dbReference>
<feature type="compositionally biased region" description="Polar residues" evidence="2">
    <location>
        <begin position="418"/>
        <end position="453"/>
    </location>
</feature>
<feature type="compositionally biased region" description="Basic and acidic residues" evidence="2">
    <location>
        <begin position="386"/>
        <end position="397"/>
    </location>
</feature>
<feature type="compositionally biased region" description="Basic and acidic residues" evidence="2">
    <location>
        <begin position="300"/>
        <end position="310"/>
    </location>
</feature>
<feature type="compositionally biased region" description="Polar residues" evidence="2">
    <location>
        <begin position="222"/>
        <end position="235"/>
    </location>
</feature>
<comment type="caution">
    <text evidence="4">The sequence shown here is derived from an EMBL/GenBank/DDBJ whole genome shotgun (WGS) entry which is preliminary data.</text>
</comment>
<protein>
    <recommendedName>
        <fullName evidence="3">DEP domain-containing protein</fullName>
    </recommendedName>
</protein>
<gene>
    <name evidence="4" type="ORF">BaRGS_00036401</name>
</gene>
<feature type="non-terminal residue" evidence="4">
    <location>
        <position position="1"/>
    </location>
</feature>
<feature type="region of interest" description="Disordered" evidence="2">
    <location>
        <begin position="567"/>
        <end position="602"/>
    </location>
</feature>
<feature type="region of interest" description="Disordered" evidence="2">
    <location>
        <begin position="215"/>
        <end position="258"/>
    </location>
</feature>
<dbReference type="EMBL" id="JACVVK020000511">
    <property type="protein sequence ID" value="KAK7469611.1"/>
    <property type="molecule type" value="Genomic_DNA"/>
</dbReference>
<dbReference type="InterPro" id="IPR036388">
    <property type="entry name" value="WH-like_DNA-bd_sf"/>
</dbReference>
<feature type="compositionally biased region" description="Low complexity" evidence="2">
    <location>
        <begin position="373"/>
        <end position="384"/>
    </location>
</feature>
<feature type="compositionally biased region" description="Polar residues" evidence="2">
    <location>
        <begin position="336"/>
        <end position="349"/>
    </location>
</feature>
<dbReference type="Proteomes" id="UP001519460">
    <property type="component" value="Unassembled WGS sequence"/>
</dbReference>
<name>A0ABD0JCH8_9CAEN</name>
<evidence type="ECO:0000259" key="3">
    <source>
        <dbReference type="PROSITE" id="PS50186"/>
    </source>
</evidence>
<dbReference type="Gene3D" id="1.10.10.10">
    <property type="entry name" value="Winged helix-like DNA-binding domain superfamily/Winged helix DNA-binding domain"/>
    <property type="match status" value="1"/>
</dbReference>
<feature type="region of interest" description="Disordered" evidence="2">
    <location>
        <begin position="300"/>
        <end position="453"/>
    </location>
</feature>
<dbReference type="InterPro" id="IPR036390">
    <property type="entry name" value="WH_DNA-bd_sf"/>
</dbReference>
<keyword evidence="1" id="KW-0175">Coiled coil</keyword>
<organism evidence="4 5">
    <name type="scientific">Batillaria attramentaria</name>
    <dbReference type="NCBI Taxonomy" id="370345"/>
    <lineage>
        <taxon>Eukaryota</taxon>
        <taxon>Metazoa</taxon>
        <taxon>Spiralia</taxon>
        <taxon>Lophotrochozoa</taxon>
        <taxon>Mollusca</taxon>
        <taxon>Gastropoda</taxon>
        <taxon>Caenogastropoda</taxon>
        <taxon>Sorbeoconcha</taxon>
        <taxon>Cerithioidea</taxon>
        <taxon>Batillariidae</taxon>
        <taxon>Batillaria</taxon>
    </lineage>
</organism>
<dbReference type="PROSITE" id="PS50186">
    <property type="entry name" value="DEP"/>
    <property type="match status" value="1"/>
</dbReference>
<evidence type="ECO:0000313" key="4">
    <source>
        <dbReference type="EMBL" id="KAK7469611.1"/>
    </source>
</evidence>
<evidence type="ECO:0000256" key="1">
    <source>
        <dbReference type="SAM" id="Coils"/>
    </source>
</evidence>
<proteinExistence type="predicted"/>
<dbReference type="SUPFAM" id="SSF46785">
    <property type="entry name" value="Winged helix' DNA-binding domain"/>
    <property type="match status" value="1"/>
</dbReference>
<keyword evidence="5" id="KW-1185">Reference proteome</keyword>
<evidence type="ECO:0000256" key="2">
    <source>
        <dbReference type="SAM" id="MobiDB-lite"/>
    </source>
</evidence>
<sequence>GYAWRGAALKKVTSQSVISWSSGARVEEVAPGRGCHTEECSSATGQRLLDSGEKVPLESFTPVSDSIVFYTGLTDAGQNSGSTEDPGLILPPAVMRTEAFDACAEPEVTDIAQMQNQIFRVWLGFEVSSIQMDSRGGRSGRNRNVFKGSVLVSILLETHPRRFQSRAAAVKFAKRLFREGVIKSIFGSKTFEDSAQLYMWQDHAAVQQPRHKAMMTSPDAGATSQQGRHNQVTSQSGGGGGGYESLIKRGGQEDGVSGYERLDPRLIEDVKNKVLNRSEAYNIVTSYNTFFQELQRDFRTDNDRESERGTNLHQSQGYQHNSGTYQDPWDPKRESTCSTDSSVDTQTYFRTRDRNSSKNAHVQPQPHPHPNMTSPATSATITPPQIRDHSSIPEERTPPNPVLGVPDRVDKDRDRQEVTSSDYEMTSLAPSSSSHPQMIQSMVPTSNNTSSSPGEMAVNGVGSLGMGINSDVVGVPPRTPHSRWPQEPAAYSYSDNEKQLIEEMRRMKKEHQDTLRTYEGRINKLMAKMHELRNIAEMLENSSTKSSPYGLLPAKATLLNIIASGTKFDDAEKKPPSNTGDGDVPPPLPPRPGRGGRIYPNKPIIHTRTRMKALTWNRIILGES</sequence>
<feature type="coiled-coil region" evidence="1">
    <location>
        <begin position="494"/>
        <end position="542"/>
    </location>
</feature>
<feature type="non-terminal residue" evidence="4">
    <location>
        <position position="624"/>
    </location>
</feature>
<feature type="domain" description="DEP" evidence="3">
    <location>
        <begin position="126"/>
        <end position="202"/>
    </location>
</feature>